<reference evidence="2 3" key="3">
    <citation type="journal article" date="2017" name="Mol. Plant Pathol.">
        <title>A gapless genome sequence of the fungus Botrytis cinerea.</title>
        <authorList>
            <person name="Van Kan J.A."/>
            <person name="Stassen J.H."/>
            <person name="Mosbach A."/>
            <person name="Van Der Lee T.A."/>
            <person name="Faino L."/>
            <person name="Farmer A.D."/>
            <person name="Papasotiriou D.G."/>
            <person name="Zhou S."/>
            <person name="Seidl M.F."/>
            <person name="Cottam E."/>
            <person name="Edel D."/>
            <person name="Hahn M."/>
            <person name="Schwartz D.C."/>
            <person name="Dietrich R.A."/>
            <person name="Widdison S."/>
            <person name="Scalliet G."/>
        </authorList>
    </citation>
    <scope>NUCLEOTIDE SEQUENCE [LARGE SCALE GENOMIC DNA]</scope>
    <source>
        <strain evidence="2 3">B05.10</strain>
    </source>
</reference>
<dbReference type="OrthoDB" id="3531291at2759"/>
<dbReference type="InterPro" id="IPR000210">
    <property type="entry name" value="BTB/POZ_dom"/>
</dbReference>
<evidence type="ECO:0000313" key="2">
    <source>
        <dbReference type="EMBL" id="ATZ50501.1"/>
    </source>
</evidence>
<name>A0A384JJ68_BOTFB</name>
<gene>
    <name evidence="2" type="ORF">BCIN_06g00030</name>
</gene>
<evidence type="ECO:0000313" key="3">
    <source>
        <dbReference type="Proteomes" id="UP000001798"/>
    </source>
</evidence>
<accession>A0A384JJ68</accession>
<reference evidence="2 3" key="2">
    <citation type="journal article" date="2012" name="Eukaryot. Cell">
        <title>Genome update of Botrytis cinerea strains B05.10 and T4.</title>
        <authorList>
            <person name="Staats M."/>
            <person name="van Kan J.A."/>
        </authorList>
    </citation>
    <scope>NUCLEOTIDE SEQUENCE [LARGE SCALE GENOMIC DNA]</scope>
    <source>
        <strain evidence="2 3">B05.10</strain>
    </source>
</reference>
<dbReference type="InterPro" id="IPR011333">
    <property type="entry name" value="SKP1/BTB/POZ_sf"/>
</dbReference>
<feature type="domain" description="BTB" evidence="1">
    <location>
        <begin position="45"/>
        <end position="113"/>
    </location>
</feature>
<dbReference type="VEuPathDB" id="FungiDB:Bcin06g00030"/>
<dbReference type="SUPFAM" id="SSF54695">
    <property type="entry name" value="POZ domain"/>
    <property type="match status" value="1"/>
</dbReference>
<dbReference type="Proteomes" id="UP000001798">
    <property type="component" value="Chromosome 6"/>
</dbReference>
<dbReference type="AlphaFoldDB" id="A0A384JJ68"/>
<dbReference type="PROSITE" id="PS50097">
    <property type="entry name" value="BTB"/>
    <property type="match status" value="1"/>
</dbReference>
<proteinExistence type="predicted"/>
<keyword evidence="3" id="KW-1185">Reference proteome</keyword>
<dbReference type="EMBL" id="CP009810">
    <property type="protein sequence ID" value="ATZ50501.1"/>
    <property type="molecule type" value="Genomic_DNA"/>
</dbReference>
<organism evidence="2 3">
    <name type="scientific">Botryotinia fuckeliana (strain B05.10)</name>
    <name type="common">Noble rot fungus</name>
    <name type="synonym">Botrytis cinerea</name>
    <dbReference type="NCBI Taxonomy" id="332648"/>
    <lineage>
        <taxon>Eukaryota</taxon>
        <taxon>Fungi</taxon>
        <taxon>Dikarya</taxon>
        <taxon>Ascomycota</taxon>
        <taxon>Pezizomycotina</taxon>
        <taxon>Leotiomycetes</taxon>
        <taxon>Helotiales</taxon>
        <taxon>Sclerotiniaceae</taxon>
        <taxon>Botrytis</taxon>
    </lineage>
</organism>
<protein>
    <recommendedName>
        <fullName evidence="1">BTB domain-containing protein</fullName>
    </recommendedName>
</protein>
<sequence length="256" mass="29160">MVQSAYDILFNKNTVSTGPVSTTPAVTRGKLFEWQKNSPLKLGKQMITITVGAENKKFLVHADLITRQPRIFRRLRVSRSVDTGLSVGWFDVFQPISCSVFARLLQFAYHGKLFPGISLDTLWHLYIFANKNKALDLEDIIMNRIMATYRSDKQFFPEPRHIELGYNSTKENSTGRKFLALCYATMMHVNTKLPSTPIYDNGVLLELGNKCDGLSTDVANFTNGKGWINIKDWDPRYASECLYHHHAWGVECESLS</sequence>
<reference evidence="2 3" key="1">
    <citation type="journal article" date="2011" name="PLoS Genet.">
        <title>Genomic analysis of the necrotrophic fungal pathogens Sclerotinia sclerotiorum and Botrytis cinerea.</title>
        <authorList>
            <person name="Amselem J."/>
            <person name="Cuomo C.A."/>
            <person name="van Kan J.A."/>
            <person name="Viaud M."/>
            <person name="Benito E.P."/>
            <person name="Couloux A."/>
            <person name="Coutinho P.M."/>
            <person name="de Vries R.P."/>
            <person name="Dyer P.S."/>
            <person name="Fillinger S."/>
            <person name="Fournier E."/>
            <person name="Gout L."/>
            <person name="Hahn M."/>
            <person name="Kohn L."/>
            <person name="Lapalu N."/>
            <person name="Plummer K.M."/>
            <person name="Pradier J.M."/>
            <person name="Quevillon E."/>
            <person name="Sharon A."/>
            <person name="Simon A."/>
            <person name="ten Have A."/>
            <person name="Tudzynski B."/>
            <person name="Tudzynski P."/>
            <person name="Wincker P."/>
            <person name="Andrew M."/>
            <person name="Anthouard V."/>
            <person name="Beever R.E."/>
            <person name="Beffa R."/>
            <person name="Benoit I."/>
            <person name="Bouzid O."/>
            <person name="Brault B."/>
            <person name="Chen Z."/>
            <person name="Choquer M."/>
            <person name="Collemare J."/>
            <person name="Cotton P."/>
            <person name="Danchin E.G."/>
            <person name="Da Silva C."/>
            <person name="Gautier A."/>
            <person name="Giraud C."/>
            <person name="Giraud T."/>
            <person name="Gonzalez C."/>
            <person name="Grossetete S."/>
            <person name="Guldener U."/>
            <person name="Henrissat B."/>
            <person name="Howlett B.J."/>
            <person name="Kodira C."/>
            <person name="Kretschmer M."/>
            <person name="Lappartient A."/>
            <person name="Leroch M."/>
            <person name="Levis C."/>
            <person name="Mauceli E."/>
            <person name="Neuveglise C."/>
            <person name="Oeser B."/>
            <person name="Pearson M."/>
            <person name="Poulain J."/>
            <person name="Poussereau N."/>
            <person name="Quesneville H."/>
            <person name="Rascle C."/>
            <person name="Schumacher J."/>
            <person name="Segurens B."/>
            <person name="Sexton A."/>
            <person name="Silva E."/>
            <person name="Sirven C."/>
            <person name="Soanes D.M."/>
            <person name="Talbot N.J."/>
            <person name="Templeton M."/>
            <person name="Yandava C."/>
            <person name="Yarden O."/>
            <person name="Zeng Q."/>
            <person name="Rollins J.A."/>
            <person name="Lebrun M.H."/>
            <person name="Dickman M."/>
        </authorList>
    </citation>
    <scope>NUCLEOTIDE SEQUENCE [LARGE SCALE GENOMIC DNA]</scope>
    <source>
        <strain evidence="2 3">B05.10</strain>
    </source>
</reference>
<dbReference type="RefSeq" id="XP_024549050.1">
    <property type="nucleotide sequence ID" value="XM_024693264.1"/>
</dbReference>
<dbReference type="KEGG" id="bfu:BCIN_06g00030"/>
<dbReference type="GeneID" id="36394222"/>
<evidence type="ECO:0000259" key="1">
    <source>
        <dbReference type="PROSITE" id="PS50097"/>
    </source>
</evidence>